<evidence type="ECO:0000313" key="2">
    <source>
        <dbReference type="EMBL" id="QYZ77923.1"/>
    </source>
</evidence>
<feature type="transmembrane region" description="Helical" evidence="1">
    <location>
        <begin position="49"/>
        <end position="66"/>
    </location>
</feature>
<sequence length="74" mass="8407">MIWLFTVTFFLVMMESADLMVFFVLVSIGFFILVEVLDTAFVRPSHVLYLKYLAAIGLVMFGTAIIDKVARVLI</sequence>
<dbReference type="Proteomes" id="UP000826709">
    <property type="component" value="Chromosome"/>
</dbReference>
<feature type="transmembrane region" description="Helical" evidence="1">
    <location>
        <begin position="20"/>
        <end position="37"/>
    </location>
</feature>
<protein>
    <submittedName>
        <fullName evidence="2">Uncharacterized protein</fullName>
    </submittedName>
</protein>
<name>A0A8G1EE40_9EURY</name>
<keyword evidence="1" id="KW-0812">Transmembrane</keyword>
<keyword evidence="1" id="KW-0472">Membrane</keyword>
<evidence type="ECO:0000313" key="3">
    <source>
        <dbReference type="Proteomes" id="UP000826709"/>
    </source>
</evidence>
<evidence type="ECO:0000256" key="1">
    <source>
        <dbReference type="SAM" id="Phobius"/>
    </source>
</evidence>
<dbReference type="Pfam" id="PF26161">
    <property type="entry name" value="DUF8044"/>
    <property type="match status" value="1"/>
</dbReference>
<dbReference type="EMBL" id="CP037968">
    <property type="protein sequence ID" value="QYZ77923.1"/>
    <property type="molecule type" value="Genomic_DNA"/>
</dbReference>
<keyword evidence="1" id="KW-1133">Transmembrane helix</keyword>
<gene>
    <name evidence="2" type="ORF">E2N92_00025</name>
</gene>
<accession>A0A8G1EE40</accession>
<dbReference type="RefSeq" id="WP_220681665.1">
    <property type="nucleotide sequence ID" value="NZ_CP037968.1"/>
</dbReference>
<keyword evidence="3" id="KW-1185">Reference proteome</keyword>
<reference evidence="2" key="1">
    <citation type="journal article" date="2005" name="Int. J. Syst. Evol. Microbiol.">
        <title>Methanofollis formosanus sp. nov., isolated from a fish pond.</title>
        <authorList>
            <person name="Wu S.Y."/>
            <person name="Chen S.C."/>
            <person name="Lai M.C."/>
        </authorList>
    </citation>
    <scope>NUCLEOTIDE SEQUENCE</scope>
    <source>
        <strain evidence="2">ML15</strain>
    </source>
</reference>
<dbReference type="KEGG" id="mfk:E2N92_00025"/>
<proteinExistence type="predicted"/>
<reference evidence="2" key="2">
    <citation type="submission" date="2019-03" db="EMBL/GenBank/DDBJ databases">
        <authorList>
            <person name="Chen S.-C."/>
            <person name="Wu S.-Y."/>
            <person name="Lai M.-C."/>
        </authorList>
    </citation>
    <scope>NUCLEOTIDE SEQUENCE</scope>
    <source>
        <strain evidence="2">ML15</strain>
    </source>
</reference>
<organism evidence="2 3">
    <name type="scientific">Methanofollis formosanus</name>
    <dbReference type="NCBI Taxonomy" id="299308"/>
    <lineage>
        <taxon>Archaea</taxon>
        <taxon>Methanobacteriati</taxon>
        <taxon>Methanobacteriota</taxon>
        <taxon>Stenosarchaea group</taxon>
        <taxon>Methanomicrobia</taxon>
        <taxon>Methanomicrobiales</taxon>
        <taxon>Methanomicrobiaceae</taxon>
        <taxon>Methanofollis</taxon>
    </lineage>
</organism>
<dbReference type="InterPro" id="IPR058357">
    <property type="entry name" value="DUF8044"/>
</dbReference>
<dbReference type="AlphaFoldDB" id="A0A8G1EE40"/>
<dbReference type="OrthoDB" id="117475at2157"/>